<dbReference type="RefSeq" id="WP_220229644.1">
    <property type="nucleotide sequence ID" value="NZ_JAICBX010000003.1"/>
</dbReference>
<sequence>MSQFTAGSCLCGDVQYEITGAFDAFFLCHCKRCRKGTGTAHAANLFSSTATIRWIAGRDDVRSYRVPESRHQKSFCGRCGSAVPTEKRGLLVVPAGGLDTEVDIRPNAHICCESRADWDDGFADVPCLDGLPG</sequence>
<dbReference type="PANTHER" id="PTHR33337:SF40">
    <property type="entry name" value="CENP-V_GFA DOMAIN-CONTAINING PROTEIN-RELATED"/>
    <property type="match status" value="1"/>
</dbReference>
<reference evidence="6" key="1">
    <citation type="submission" date="2021-08" db="EMBL/GenBank/DDBJ databases">
        <title>Hoeflea bacterium WL0058 sp. nov., isolated from the sediment.</title>
        <authorList>
            <person name="Wang L."/>
            <person name="Zhang D."/>
        </authorList>
    </citation>
    <scope>NUCLEOTIDE SEQUENCE</scope>
    <source>
        <strain evidence="6">WL0058</strain>
    </source>
</reference>
<dbReference type="PANTHER" id="PTHR33337">
    <property type="entry name" value="GFA DOMAIN-CONTAINING PROTEIN"/>
    <property type="match status" value="1"/>
</dbReference>
<dbReference type="EMBL" id="JAICBX010000003">
    <property type="protein sequence ID" value="MBW8638924.1"/>
    <property type="molecule type" value="Genomic_DNA"/>
</dbReference>
<keyword evidence="7" id="KW-1185">Reference proteome</keyword>
<dbReference type="PROSITE" id="PS51891">
    <property type="entry name" value="CENP_V_GFA"/>
    <property type="match status" value="1"/>
</dbReference>
<dbReference type="AlphaFoldDB" id="A0AAE2ZN05"/>
<name>A0AAE2ZN05_9HYPH</name>
<dbReference type="Gene3D" id="3.90.1590.10">
    <property type="entry name" value="glutathione-dependent formaldehyde- activating enzyme (gfa)"/>
    <property type="match status" value="1"/>
</dbReference>
<dbReference type="Proteomes" id="UP001196509">
    <property type="component" value="Unassembled WGS sequence"/>
</dbReference>
<dbReference type="InterPro" id="IPR011057">
    <property type="entry name" value="Mss4-like_sf"/>
</dbReference>
<comment type="similarity">
    <text evidence="1">Belongs to the Gfa family.</text>
</comment>
<gene>
    <name evidence="6" type="ORF">K1W69_17135</name>
</gene>
<evidence type="ECO:0000313" key="7">
    <source>
        <dbReference type="Proteomes" id="UP001196509"/>
    </source>
</evidence>
<keyword evidence="4" id="KW-0456">Lyase</keyword>
<dbReference type="GO" id="GO:0016846">
    <property type="term" value="F:carbon-sulfur lyase activity"/>
    <property type="evidence" value="ECO:0007669"/>
    <property type="project" value="InterPro"/>
</dbReference>
<accession>A0AAE2ZN05</accession>
<organism evidence="6 7">
    <name type="scientific">Flavimaribacter sediminis</name>
    <dbReference type="NCBI Taxonomy" id="2865987"/>
    <lineage>
        <taxon>Bacteria</taxon>
        <taxon>Pseudomonadati</taxon>
        <taxon>Pseudomonadota</taxon>
        <taxon>Alphaproteobacteria</taxon>
        <taxon>Hyphomicrobiales</taxon>
        <taxon>Rhizobiaceae</taxon>
        <taxon>Flavimaribacter</taxon>
    </lineage>
</organism>
<feature type="domain" description="CENP-V/GFA" evidence="5">
    <location>
        <begin position="5"/>
        <end position="133"/>
    </location>
</feature>
<comment type="caution">
    <text evidence="6">The sequence shown here is derived from an EMBL/GenBank/DDBJ whole genome shotgun (WGS) entry which is preliminary data.</text>
</comment>
<evidence type="ECO:0000256" key="4">
    <source>
        <dbReference type="ARBA" id="ARBA00023239"/>
    </source>
</evidence>
<evidence type="ECO:0000256" key="1">
    <source>
        <dbReference type="ARBA" id="ARBA00005495"/>
    </source>
</evidence>
<dbReference type="GO" id="GO:0046872">
    <property type="term" value="F:metal ion binding"/>
    <property type="evidence" value="ECO:0007669"/>
    <property type="project" value="UniProtKB-KW"/>
</dbReference>
<dbReference type="Pfam" id="PF04828">
    <property type="entry name" value="GFA"/>
    <property type="match status" value="1"/>
</dbReference>
<evidence type="ECO:0000259" key="5">
    <source>
        <dbReference type="PROSITE" id="PS51891"/>
    </source>
</evidence>
<dbReference type="SUPFAM" id="SSF51316">
    <property type="entry name" value="Mss4-like"/>
    <property type="match status" value="1"/>
</dbReference>
<dbReference type="InterPro" id="IPR006913">
    <property type="entry name" value="CENP-V/GFA"/>
</dbReference>
<protein>
    <submittedName>
        <fullName evidence="6">GFA family protein</fullName>
    </submittedName>
</protein>
<keyword evidence="2" id="KW-0479">Metal-binding</keyword>
<evidence type="ECO:0000256" key="3">
    <source>
        <dbReference type="ARBA" id="ARBA00022833"/>
    </source>
</evidence>
<proteinExistence type="inferred from homology"/>
<keyword evidence="3" id="KW-0862">Zinc</keyword>
<evidence type="ECO:0000313" key="6">
    <source>
        <dbReference type="EMBL" id="MBW8638924.1"/>
    </source>
</evidence>
<evidence type="ECO:0000256" key="2">
    <source>
        <dbReference type="ARBA" id="ARBA00022723"/>
    </source>
</evidence>